<keyword evidence="1" id="KW-0812">Transmembrane</keyword>
<dbReference type="EMBL" id="DYDO01000009">
    <property type="protein sequence ID" value="DBA17998.1"/>
    <property type="molecule type" value="Genomic_DNA"/>
</dbReference>
<proteinExistence type="predicted"/>
<dbReference type="AlphaFoldDB" id="A0AAV2ZUV7"/>
<keyword evidence="1" id="KW-1133">Transmembrane helix</keyword>
<name>A0AAV2ZUV7_PYXAD</name>
<protein>
    <submittedName>
        <fullName evidence="2">Uncharacterized protein</fullName>
    </submittedName>
</protein>
<gene>
    <name evidence="2" type="ORF">GDO54_016299</name>
</gene>
<keyword evidence="3" id="KW-1185">Reference proteome</keyword>
<organism evidence="2 3">
    <name type="scientific">Pyxicephalus adspersus</name>
    <name type="common">African bullfrog</name>
    <dbReference type="NCBI Taxonomy" id="30357"/>
    <lineage>
        <taxon>Eukaryota</taxon>
        <taxon>Metazoa</taxon>
        <taxon>Chordata</taxon>
        <taxon>Craniata</taxon>
        <taxon>Vertebrata</taxon>
        <taxon>Euteleostomi</taxon>
        <taxon>Amphibia</taxon>
        <taxon>Batrachia</taxon>
        <taxon>Anura</taxon>
        <taxon>Neobatrachia</taxon>
        <taxon>Ranoidea</taxon>
        <taxon>Pyxicephalidae</taxon>
        <taxon>Pyxicephalinae</taxon>
        <taxon>Pyxicephalus</taxon>
    </lineage>
</organism>
<sequence length="82" mass="9730">MEVSIHQNFYCTDWQIFYFMHILSSICAVLSLSFCTLELQLASYWLHLLVYMWPPAQPAKKCHSNWRCQLFIEETNALARKA</sequence>
<accession>A0AAV2ZUV7</accession>
<feature type="transmembrane region" description="Helical" evidence="1">
    <location>
        <begin position="16"/>
        <end position="37"/>
    </location>
</feature>
<keyword evidence="1" id="KW-0472">Membrane</keyword>
<dbReference type="Proteomes" id="UP001181693">
    <property type="component" value="Unassembled WGS sequence"/>
</dbReference>
<evidence type="ECO:0000313" key="3">
    <source>
        <dbReference type="Proteomes" id="UP001181693"/>
    </source>
</evidence>
<comment type="caution">
    <text evidence="2">The sequence shown here is derived from an EMBL/GenBank/DDBJ whole genome shotgun (WGS) entry which is preliminary data.</text>
</comment>
<evidence type="ECO:0000256" key="1">
    <source>
        <dbReference type="SAM" id="Phobius"/>
    </source>
</evidence>
<evidence type="ECO:0000313" key="2">
    <source>
        <dbReference type="EMBL" id="DBA17998.1"/>
    </source>
</evidence>
<reference evidence="2" key="1">
    <citation type="thesis" date="2020" institute="ProQuest LLC" country="789 East Eisenhower Parkway, Ann Arbor, MI, USA">
        <title>Comparative Genomics and Chromosome Evolution.</title>
        <authorList>
            <person name="Mudd A.B."/>
        </authorList>
    </citation>
    <scope>NUCLEOTIDE SEQUENCE</scope>
    <source>
        <strain evidence="2">1538</strain>
        <tissue evidence="2">Blood</tissue>
    </source>
</reference>